<sequence>MYDVTTDQQAHAQLDALPAEALGYLAEARAVLEVAPWNGEPINTGYPDAPVRTLLFGAHGEGMVVYLILEDRRQVDLLKILWLS</sequence>
<dbReference type="AlphaFoldDB" id="A0A1G7P9N6"/>
<evidence type="ECO:0000313" key="2">
    <source>
        <dbReference type="Proteomes" id="UP000198967"/>
    </source>
</evidence>
<organism evidence="1 2">
    <name type="scientific">Pseudonocardia oroxyli</name>
    <dbReference type="NCBI Taxonomy" id="366584"/>
    <lineage>
        <taxon>Bacteria</taxon>
        <taxon>Bacillati</taxon>
        <taxon>Actinomycetota</taxon>
        <taxon>Actinomycetes</taxon>
        <taxon>Pseudonocardiales</taxon>
        <taxon>Pseudonocardiaceae</taxon>
        <taxon>Pseudonocardia</taxon>
    </lineage>
</organism>
<gene>
    <name evidence="1" type="ORF">SAMN05216377_10755</name>
</gene>
<evidence type="ECO:0000313" key="1">
    <source>
        <dbReference type="EMBL" id="SDF82983.1"/>
    </source>
</evidence>
<accession>A0A1G7P9N6</accession>
<protein>
    <recommendedName>
        <fullName evidence="3">ParE toxin of type II toxin-antitoxin system, parDE</fullName>
    </recommendedName>
</protein>
<name>A0A1G7P9N6_PSEOR</name>
<dbReference type="OrthoDB" id="3541030at2"/>
<dbReference type="Proteomes" id="UP000198967">
    <property type="component" value="Unassembled WGS sequence"/>
</dbReference>
<reference evidence="1 2" key="1">
    <citation type="submission" date="2016-10" db="EMBL/GenBank/DDBJ databases">
        <authorList>
            <person name="de Groot N.N."/>
        </authorList>
    </citation>
    <scope>NUCLEOTIDE SEQUENCE [LARGE SCALE GENOMIC DNA]</scope>
    <source>
        <strain evidence="1 2">CGMCC 4.3143</strain>
    </source>
</reference>
<dbReference type="RefSeq" id="WP_093082978.1">
    <property type="nucleotide sequence ID" value="NZ_FNBE01000007.1"/>
</dbReference>
<evidence type="ECO:0008006" key="3">
    <source>
        <dbReference type="Google" id="ProtNLM"/>
    </source>
</evidence>
<proteinExistence type="predicted"/>
<dbReference type="EMBL" id="FNBE01000007">
    <property type="protein sequence ID" value="SDF82983.1"/>
    <property type="molecule type" value="Genomic_DNA"/>
</dbReference>
<keyword evidence="2" id="KW-1185">Reference proteome</keyword>